<dbReference type="STRING" id="694427.Palpr_1466"/>
<proteinExistence type="inferred from homology"/>
<protein>
    <submittedName>
        <fullName evidence="3">Carbohydrate-selective porin OprB</fullName>
    </submittedName>
</protein>
<dbReference type="GO" id="GO:0008643">
    <property type="term" value="P:carbohydrate transport"/>
    <property type="evidence" value="ECO:0007669"/>
    <property type="project" value="InterPro"/>
</dbReference>
<evidence type="ECO:0000313" key="3">
    <source>
        <dbReference type="EMBL" id="ADQ79612.1"/>
    </source>
</evidence>
<dbReference type="PANTHER" id="PTHR37944:SF1">
    <property type="entry name" value="PORIN B"/>
    <property type="match status" value="1"/>
</dbReference>
<dbReference type="eggNOG" id="COG3659">
    <property type="taxonomic scope" value="Bacteria"/>
</dbReference>
<dbReference type="InterPro" id="IPR038673">
    <property type="entry name" value="OprB_sf"/>
</dbReference>
<keyword evidence="4" id="KW-1185">Reference proteome</keyword>
<organism evidence="3 4">
    <name type="scientific">Paludibacter propionicigenes (strain DSM 17365 / JCM 13257 / WB4)</name>
    <dbReference type="NCBI Taxonomy" id="694427"/>
    <lineage>
        <taxon>Bacteria</taxon>
        <taxon>Pseudomonadati</taxon>
        <taxon>Bacteroidota</taxon>
        <taxon>Bacteroidia</taxon>
        <taxon>Bacteroidales</taxon>
        <taxon>Paludibacteraceae</taxon>
        <taxon>Paludibacter</taxon>
    </lineage>
</organism>
<dbReference type="Pfam" id="PF04966">
    <property type="entry name" value="OprB"/>
    <property type="match status" value="1"/>
</dbReference>
<dbReference type="GO" id="GO:0016020">
    <property type="term" value="C:membrane"/>
    <property type="evidence" value="ECO:0007669"/>
    <property type="project" value="InterPro"/>
</dbReference>
<evidence type="ECO:0000256" key="1">
    <source>
        <dbReference type="ARBA" id="ARBA00008769"/>
    </source>
</evidence>
<dbReference type="InterPro" id="IPR052932">
    <property type="entry name" value="OprB_Porin"/>
</dbReference>
<reference key="1">
    <citation type="submission" date="2010-11" db="EMBL/GenBank/DDBJ databases">
        <title>The complete genome of Paludibacter propionicigenes DSM 17365.</title>
        <authorList>
            <consortium name="US DOE Joint Genome Institute (JGI-PGF)"/>
            <person name="Lucas S."/>
            <person name="Copeland A."/>
            <person name="Lapidus A."/>
            <person name="Bruce D."/>
            <person name="Goodwin L."/>
            <person name="Pitluck S."/>
            <person name="Kyrpides N."/>
            <person name="Mavromatis K."/>
            <person name="Ivanova N."/>
            <person name="Munk A.C."/>
            <person name="Brettin T."/>
            <person name="Detter J.C."/>
            <person name="Han C."/>
            <person name="Tapia R."/>
            <person name="Land M."/>
            <person name="Hauser L."/>
            <person name="Markowitz V."/>
            <person name="Cheng J.-F."/>
            <person name="Hugenholtz P."/>
            <person name="Woyke T."/>
            <person name="Wu D."/>
            <person name="Gronow S."/>
            <person name="Wellnitz S."/>
            <person name="Brambilla E."/>
            <person name="Klenk H.-P."/>
            <person name="Eisen J.A."/>
        </authorList>
    </citation>
    <scope>NUCLEOTIDE SEQUENCE</scope>
    <source>
        <strain>WB4</strain>
    </source>
</reference>
<comment type="similarity">
    <text evidence="1 2">Belongs to the OprB family.</text>
</comment>
<dbReference type="InterPro" id="IPR007049">
    <property type="entry name" value="Carb-sel_porin_OprB"/>
</dbReference>
<dbReference type="AlphaFoldDB" id="E4T4G8"/>
<dbReference type="EMBL" id="CP002345">
    <property type="protein sequence ID" value="ADQ79612.1"/>
    <property type="molecule type" value="Genomic_DNA"/>
</dbReference>
<accession>E4T4G8</accession>
<evidence type="ECO:0000313" key="4">
    <source>
        <dbReference type="Proteomes" id="UP000008718"/>
    </source>
</evidence>
<dbReference type="Proteomes" id="UP000008718">
    <property type="component" value="Chromosome"/>
</dbReference>
<gene>
    <name evidence="3" type="ordered locus">Palpr_1466</name>
</gene>
<dbReference type="PANTHER" id="PTHR37944">
    <property type="entry name" value="PORIN B"/>
    <property type="match status" value="1"/>
</dbReference>
<dbReference type="Gene3D" id="2.40.160.180">
    <property type="entry name" value="Carbohydrate-selective porin OprB"/>
    <property type="match status" value="1"/>
</dbReference>
<dbReference type="HOGENOM" id="CLU_029684_3_1_10"/>
<dbReference type="KEGG" id="ppn:Palpr_1466"/>
<reference evidence="3 4" key="2">
    <citation type="journal article" date="2011" name="Stand. Genomic Sci.">
        <title>Complete genome sequence of Paludibacter propionicigenes type strain (WB4).</title>
        <authorList>
            <person name="Gronow S."/>
            <person name="Munk C."/>
            <person name="Lapidus A."/>
            <person name="Nolan M."/>
            <person name="Lucas S."/>
            <person name="Hammon N."/>
            <person name="Deshpande S."/>
            <person name="Cheng J.F."/>
            <person name="Tapia R."/>
            <person name="Han C."/>
            <person name="Goodwin L."/>
            <person name="Pitluck S."/>
            <person name="Liolios K."/>
            <person name="Ivanova N."/>
            <person name="Mavromatis K."/>
            <person name="Mikhailova N."/>
            <person name="Pati A."/>
            <person name="Chen A."/>
            <person name="Palaniappan K."/>
            <person name="Land M."/>
            <person name="Hauser L."/>
            <person name="Chang Y.J."/>
            <person name="Jeffries C.D."/>
            <person name="Brambilla E."/>
            <person name="Rohde M."/>
            <person name="Goker M."/>
            <person name="Detter J.C."/>
            <person name="Woyke T."/>
            <person name="Bristow J."/>
            <person name="Eisen J.A."/>
            <person name="Markowitz V."/>
            <person name="Hugenholtz P."/>
            <person name="Kyrpides N.C."/>
            <person name="Klenk H.P."/>
        </authorList>
    </citation>
    <scope>NUCLEOTIDE SEQUENCE [LARGE SCALE GENOMIC DNA]</scope>
    <source>
        <strain evidence="4">DSM 17365 / JCM 13257 / WB4</strain>
    </source>
</reference>
<dbReference type="RefSeq" id="WP_013444981.1">
    <property type="nucleotide sequence ID" value="NC_014734.1"/>
</dbReference>
<sequence length="404" mass="44453">MPSIIINIIGDIGLDITVVFLCKRIINLFSMKVVYKTVFIVGTLSVLLPAKVNAQQDVDDKANSPVSLSASYVGDLVSNFRGGIKKGTAYLGLLNVKADFYTSKWWKGGEAFINIGNTHGGEPTVDLIGDFQGVSNIEAGNLTFLYELWYKQCFGTACVTLGLQDLNAKFAVNDNGCLFTNSSFGIHSSIADNISSPIFPLTALGVNVQWDISNSFSCEAAIFDGTPDDFENNPYNVGWKLSKNQGFLAVTEFQLKKSLLRGMSGCYKFGAYYHQHNDTIEAIQKNGGFYFVVDQQITDKLFVFSQLGLSPEKINRNNYYVSLGFNCRGLMAKRPDDQFGIAVACAGFHNALVKHETVLELAYQFKVNKNIFIKPDIQYIINPAGTDVKLANALVGFIRFGVTI</sequence>
<evidence type="ECO:0000256" key="2">
    <source>
        <dbReference type="RuleBase" id="RU363072"/>
    </source>
</evidence>
<dbReference type="GO" id="GO:0015288">
    <property type="term" value="F:porin activity"/>
    <property type="evidence" value="ECO:0007669"/>
    <property type="project" value="InterPro"/>
</dbReference>
<name>E4T4G8_PALPW</name>
<dbReference type="OrthoDB" id="545475at2"/>